<dbReference type="EMBL" id="ML996225">
    <property type="protein sequence ID" value="KAF2730115.1"/>
    <property type="molecule type" value="Genomic_DNA"/>
</dbReference>
<dbReference type="Proteomes" id="UP000799444">
    <property type="component" value="Unassembled WGS sequence"/>
</dbReference>
<protein>
    <submittedName>
        <fullName evidence="4">Short-chain dehydrogenase</fullName>
    </submittedName>
</protein>
<reference evidence="4" key="1">
    <citation type="journal article" date="2020" name="Stud. Mycol.">
        <title>101 Dothideomycetes genomes: a test case for predicting lifestyles and emergence of pathogens.</title>
        <authorList>
            <person name="Haridas S."/>
            <person name="Albert R."/>
            <person name="Binder M."/>
            <person name="Bloem J."/>
            <person name="Labutti K."/>
            <person name="Salamov A."/>
            <person name="Andreopoulos B."/>
            <person name="Baker S."/>
            <person name="Barry K."/>
            <person name="Bills G."/>
            <person name="Bluhm B."/>
            <person name="Cannon C."/>
            <person name="Castanera R."/>
            <person name="Culley D."/>
            <person name="Daum C."/>
            <person name="Ezra D."/>
            <person name="Gonzalez J."/>
            <person name="Henrissat B."/>
            <person name="Kuo A."/>
            <person name="Liang C."/>
            <person name="Lipzen A."/>
            <person name="Lutzoni F."/>
            <person name="Magnuson J."/>
            <person name="Mondo S."/>
            <person name="Nolan M."/>
            <person name="Ohm R."/>
            <person name="Pangilinan J."/>
            <person name="Park H.-J."/>
            <person name="Ramirez L."/>
            <person name="Alfaro M."/>
            <person name="Sun H."/>
            <person name="Tritt A."/>
            <person name="Yoshinaga Y."/>
            <person name="Zwiers L.-H."/>
            <person name="Turgeon B."/>
            <person name="Goodwin S."/>
            <person name="Spatafora J."/>
            <person name="Crous P."/>
            <person name="Grigoriev I."/>
        </authorList>
    </citation>
    <scope>NUCLEOTIDE SEQUENCE</scope>
    <source>
        <strain evidence="4">CBS 125425</strain>
    </source>
</reference>
<dbReference type="Pfam" id="PF00106">
    <property type="entry name" value="adh_short"/>
    <property type="match status" value="1"/>
</dbReference>
<gene>
    <name evidence="4" type="ORF">EJ04DRAFT_586819</name>
</gene>
<dbReference type="InterPro" id="IPR002347">
    <property type="entry name" value="SDR_fam"/>
</dbReference>
<evidence type="ECO:0000313" key="4">
    <source>
        <dbReference type="EMBL" id="KAF2730115.1"/>
    </source>
</evidence>
<keyword evidence="2" id="KW-0521">NADP</keyword>
<comment type="similarity">
    <text evidence="1">Belongs to the short-chain dehydrogenases/reductases (SDR) family.</text>
</comment>
<evidence type="ECO:0000256" key="1">
    <source>
        <dbReference type="ARBA" id="ARBA00006484"/>
    </source>
</evidence>
<evidence type="ECO:0000313" key="5">
    <source>
        <dbReference type="Proteomes" id="UP000799444"/>
    </source>
</evidence>
<dbReference type="Gene3D" id="3.40.50.720">
    <property type="entry name" value="NAD(P)-binding Rossmann-like Domain"/>
    <property type="match status" value="1"/>
</dbReference>
<dbReference type="SUPFAM" id="SSF51735">
    <property type="entry name" value="NAD(P)-binding Rossmann-fold domains"/>
    <property type="match status" value="1"/>
</dbReference>
<accession>A0A9P4QPI0</accession>
<evidence type="ECO:0000256" key="3">
    <source>
        <dbReference type="ARBA" id="ARBA00023002"/>
    </source>
</evidence>
<evidence type="ECO:0000256" key="2">
    <source>
        <dbReference type="ARBA" id="ARBA00022857"/>
    </source>
</evidence>
<organism evidence="4 5">
    <name type="scientific">Polyplosphaeria fusca</name>
    <dbReference type="NCBI Taxonomy" id="682080"/>
    <lineage>
        <taxon>Eukaryota</taxon>
        <taxon>Fungi</taxon>
        <taxon>Dikarya</taxon>
        <taxon>Ascomycota</taxon>
        <taxon>Pezizomycotina</taxon>
        <taxon>Dothideomycetes</taxon>
        <taxon>Pleosporomycetidae</taxon>
        <taxon>Pleosporales</taxon>
        <taxon>Tetraplosphaeriaceae</taxon>
        <taxon>Polyplosphaeria</taxon>
    </lineage>
</organism>
<dbReference type="PANTHER" id="PTHR24320">
    <property type="entry name" value="RETINOL DEHYDROGENASE"/>
    <property type="match status" value="1"/>
</dbReference>
<dbReference type="AlphaFoldDB" id="A0A9P4QPI0"/>
<dbReference type="PANTHER" id="PTHR24320:SF252">
    <property type="entry name" value="DEHYDROGENASE_REDUCTASE FAMILY PROTEIN, PUTATIVE (AFU_ORTHOLOGUE AFUA_3G08550)-RELATED"/>
    <property type="match status" value="1"/>
</dbReference>
<dbReference type="GO" id="GO:0016491">
    <property type="term" value="F:oxidoreductase activity"/>
    <property type="evidence" value="ECO:0007669"/>
    <property type="project" value="UniProtKB-KW"/>
</dbReference>
<proteinExistence type="inferred from homology"/>
<dbReference type="InterPro" id="IPR036291">
    <property type="entry name" value="NAD(P)-bd_dom_sf"/>
</dbReference>
<keyword evidence="3" id="KW-0560">Oxidoreductase</keyword>
<name>A0A9P4QPI0_9PLEO</name>
<keyword evidence="5" id="KW-1185">Reference proteome</keyword>
<dbReference type="PRINTS" id="PR00081">
    <property type="entry name" value="GDHRDH"/>
</dbReference>
<sequence length="303" mass="32539">MASITLPPAEVGMIGRVRETQCAKIVPPPASTSLAGQTVIITGSNVGIGLDCARQMLDLNLSHLIMAVRRPDNAEEAAAPLRQAHPKARIEVWHLDMLSYDSIQAFARQCATLERLDVAILNAGVTKASFEINSSTRHEEIFQVNYLSTALLAILLLPILKNKSPAGTPGRLALVSSGLGLQAEFPNRNAVPLIPSFDDATGWGISMAGDRYNITKLLLYMFVLKISECVSAEDVVVNAVCPGFTKGSGLHRHLPVAARAVFGVLKTVIARPLETGAWAYLDAVLVKGKESHGSFVMNQQIHA</sequence>
<comment type="caution">
    <text evidence="4">The sequence shown here is derived from an EMBL/GenBank/DDBJ whole genome shotgun (WGS) entry which is preliminary data.</text>
</comment>
<dbReference type="OrthoDB" id="542013at2759"/>